<feature type="compositionally biased region" description="Basic and acidic residues" evidence="1">
    <location>
        <begin position="151"/>
        <end position="161"/>
    </location>
</feature>
<evidence type="ECO:0000313" key="2">
    <source>
        <dbReference type="EMBL" id="OMO86975.1"/>
    </source>
</evidence>
<sequence length="689" mass="76812">MREDNEDQCLLPQSKPDDQVAARDSHKKSKFSYTRDFLISLAELDTCKTLPAGFDISILREFDDQSSSLLPGYHHSDGGRFQSISSHCSWRNPQQGLLGQGLLGQGLLGSGTLARVHKAVAESSVPVLQDSGCHLLNRSSEPYRPPHLSKAKYDSGRESKDFYNGQTFGSSDDLSRERAEEERQRRDSFELMRKEKQLATQAKQKIVFDENMAKLNPGIAVVLDEFRVDKKVANKHYKYKGSEPCDVKEACSENSVLFSSVSTHQFPEAGNNDQLNKSGRVCINNSKKNVYEPISGIGIRDSESSALPGTQKQLTNRSKRDDTVESHIPLSVGDNCNIPSTFGTIGNIESIVFSNCVKQTGVTKRDSNLSVSDIQANEGLDHQGWPESKHNSLIRFDELDICLPDEDFLITVDDSNLSVSDIQANEGLDHQGRPESKHNSLIRFDELDICLPDEDSLITVDDYIYPQDSMFVAAGNTLNDERLADCGVATSDERFNLADFGSHTSFHGTHDPVSLDTSFKSPQKPQSYTQLHHSQLKTAKARMSPSKLQDRKRSSRIRPRKIKSYPYNLQSIQYYPNGYLTSPQYLQATATGVDHSVNHQCLQVLPIPGLPHQSYGLPRVAYPQYTSNEMVYYTGEQNAMLNSSPSFKQQCYSNLGNASSRYYEMGIGSRADASPKYGWSYPGSFAKTG</sequence>
<reference evidence="2 3" key="1">
    <citation type="submission" date="2013-09" db="EMBL/GenBank/DDBJ databases">
        <title>Corchorus capsularis genome sequencing.</title>
        <authorList>
            <person name="Alam M."/>
            <person name="Haque M.S."/>
            <person name="Islam M.S."/>
            <person name="Emdad E.M."/>
            <person name="Islam M.M."/>
            <person name="Ahmed B."/>
            <person name="Halim A."/>
            <person name="Hossen Q.M.M."/>
            <person name="Hossain M.Z."/>
            <person name="Ahmed R."/>
            <person name="Khan M.M."/>
            <person name="Islam R."/>
            <person name="Rashid M.M."/>
            <person name="Khan S.A."/>
            <person name="Rahman M.S."/>
            <person name="Alam M."/>
        </authorList>
    </citation>
    <scope>NUCLEOTIDE SEQUENCE [LARGE SCALE GENOMIC DNA]</scope>
    <source>
        <strain evidence="3">cv. CVL-1</strain>
        <tissue evidence="2">Whole seedling</tissue>
    </source>
</reference>
<dbReference type="OMA" id="SYHDSDA"/>
<feature type="region of interest" description="Disordered" evidence="1">
    <location>
        <begin position="1"/>
        <end position="25"/>
    </location>
</feature>
<dbReference type="Proteomes" id="UP000188268">
    <property type="component" value="Unassembled WGS sequence"/>
</dbReference>
<evidence type="ECO:0000256" key="1">
    <source>
        <dbReference type="SAM" id="MobiDB-lite"/>
    </source>
</evidence>
<dbReference type="PANTHER" id="PTHR34802:SF3">
    <property type="match status" value="1"/>
</dbReference>
<feature type="region of interest" description="Disordered" evidence="1">
    <location>
        <begin position="302"/>
        <end position="322"/>
    </location>
</feature>
<dbReference type="PANTHER" id="PTHR34802">
    <property type="entry name" value="CHORISMATE SYNTHASE"/>
    <property type="match status" value="1"/>
</dbReference>
<feature type="compositionally biased region" description="Basic and acidic residues" evidence="1">
    <location>
        <begin position="173"/>
        <end position="188"/>
    </location>
</feature>
<dbReference type="EMBL" id="AWWV01009351">
    <property type="protein sequence ID" value="OMO86975.1"/>
    <property type="molecule type" value="Genomic_DNA"/>
</dbReference>
<comment type="caution">
    <text evidence="2">The sequence shown here is derived from an EMBL/GenBank/DDBJ whole genome shotgun (WGS) entry which is preliminary data.</text>
</comment>
<evidence type="ECO:0000313" key="3">
    <source>
        <dbReference type="Proteomes" id="UP000188268"/>
    </source>
</evidence>
<protein>
    <submittedName>
        <fullName evidence="2">Uncharacterized protein</fullName>
    </submittedName>
</protein>
<feature type="region of interest" description="Disordered" evidence="1">
    <location>
        <begin position="136"/>
        <end position="188"/>
    </location>
</feature>
<gene>
    <name evidence="2" type="ORF">CCACVL1_09349</name>
</gene>
<name>A0A1R3IWM9_COCAP</name>
<feature type="region of interest" description="Disordered" evidence="1">
    <location>
        <begin position="539"/>
        <end position="560"/>
    </location>
</feature>
<organism evidence="2 3">
    <name type="scientific">Corchorus capsularis</name>
    <name type="common">Jute</name>
    <dbReference type="NCBI Taxonomy" id="210143"/>
    <lineage>
        <taxon>Eukaryota</taxon>
        <taxon>Viridiplantae</taxon>
        <taxon>Streptophyta</taxon>
        <taxon>Embryophyta</taxon>
        <taxon>Tracheophyta</taxon>
        <taxon>Spermatophyta</taxon>
        <taxon>Magnoliopsida</taxon>
        <taxon>eudicotyledons</taxon>
        <taxon>Gunneridae</taxon>
        <taxon>Pentapetalae</taxon>
        <taxon>rosids</taxon>
        <taxon>malvids</taxon>
        <taxon>Malvales</taxon>
        <taxon>Malvaceae</taxon>
        <taxon>Grewioideae</taxon>
        <taxon>Apeibeae</taxon>
        <taxon>Corchorus</taxon>
    </lineage>
</organism>
<proteinExistence type="predicted"/>
<accession>A0A1R3IWM9</accession>
<keyword evidence="3" id="KW-1185">Reference proteome</keyword>
<dbReference type="Gramene" id="OMO86975">
    <property type="protein sequence ID" value="OMO86975"/>
    <property type="gene ID" value="CCACVL1_09349"/>
</dbReference>
<dbReference type="OrthoDB" id="826428at2759"/>
<feature type="compositionally biased region" description="Basic and acidic residues" evidence="1">
    <location>
        <begin position="15"/>
        <end position="24"/>
    </location>
</feature>
<feature type="compositionally biased region" description="Polar residues" evidence="1">
    <location>
        <begin position="304"/>
        <end position="316"/>
    </location>
</feature>
<dbReference type="AlphaFoldDB" id="A0A1R3IWM9"/>